<accession>A0A9P5P7U4</accession>
<reference evidence="3" key="1">
    <citation type="submission" date="2020-11" db="EMBL/GenBank/DDBJ databases">
        <authorList>
            <consortium name="DOE Joint Genome Institute"/>
            <person name="Ahrendt S."/>
            <person name="Riley R."/>
            <person name="Andreopoulos W."/>
            <person name="Labutti K."/>
            <person name="Pangilinan J."/>
            <person name="Ruiz-Duenas F.J."/>
            <person name="Barrasa J.M."/>
            <person name="Sanchez-Garcia M."/>
            <person name="Camarero S."/>
            <person name="Miyauchi S."/>
            <person name="Serrano A."/>
            <person name="Linde D."/>
            <person name="Babiker R."/>
            <person name="Drula E."/>
            <person name="Ayuso-Fernandez I."/>
            <person name="Pacheco R."/>
            <person name="Padilla G."/>
            <person name="Ferreira P."/>
            <person name="Barriuso J."/>
            <person name="Kellner H."/>
            <person name="Castanera R."/>
            <person name="Alfaro M."/>
            <person name="Ramirez L."/>
            <person name="Pisabarro A.G."/>
            <person name="Kuo A."/>
            <person name="Tritt A."/>
            <person name="Lipzen A."/>
            <person name="He G."/>
            <person name="Yan M."/>
            <person name="Ng V."/>
            <person name="Cullen D."/>
            <person name="Martin F."/>
            <person name="Rosso M.-N."/>
            <person name="Henrissat B."/>
            <person name="Hibbett D."/>
            <person name="Martinez A.T."/>
            <person name="Grigoriev I.V."/>
        </authorList>
    </citation>
    <scope>NUCLEOTIDE SEQUENCE</scope>
    <source>
        <strain evidence="3">AH 40177</strain>
    </source>
</reference>
<protein>
    <submittedName>
        <fullName evidence="3">Uncharacterized protein</fullName>
    </submittedName>
</protein>
<feature type="signal peptide" evidence="2">
    <location>
        <begin position="1"/>
        <end position="24"/>
    </location>
</feature>
<gene>
    <name evidence="3" type="ORF">BDP27DRAFT_1433905</name>
</gene>
<keyword evidence="2" id="KW-0732">Signal</keyword>
<dbReference type="EMBL" id="JADNRY010000457">
    <property type="protein sequence ID" value="KAF9052181.1"/>
    <property type="molecule type" value="Genomic_DNA"/>
</dbReference>
<keyword evidence="4" id="KW-1185">Reference proteome</keyword>
<name>A0A9P5P7U4_9AGAR</name>
<feature type="compositionally biased region" description="Low complexity" evidence="1">
    <location>
        <begin position="235"/>
        <end position="254"/>
    </location>
</feature>
<organism evidence="3 4">
    <name type="scientific">Rhodocollybia butyracea</name>
    <dbReference type="NCBI Taxonomy" id="206335"/>
    <lineage>
        <taxon>Eukaryota</taxon>
        <taxon>Fungi</taxon>
        <taxon>Dikarya</taxon>
        <taxon>Basidiomycota</taxon>
        <taxon>Agaricomycotina</taxon>
        <taxon>Agaricomycetes</taxon>
        <taxon>Agaricomycetidae</taxon>
        <taxon>Agaricales</taxon>
        <taxon>Marasmiineae</taxon>
        <taxon>Omphalotaceae</taxon>
        <taxon>Rhodocollybia</taxon>
    </lineage>
</organism>
<feature type="compositionally biased region" description="Basic and acidic residues" evidence="1">
    <location>
        <begin position="290"/>
        <end position="308"/>
    </location>
</feature>
<evidence type="ECO:0000313" key="3">
    <source>
        <dbReference type="EMBL" id="KAF9052181.1"/>
    </source>
</evidence>
<feature type="region of interest" description="Disordered" evidence="1">
    <location>
        <begin position="235"/>
        <end position="308"/>
    </location>
</feature>
<comment type="caution">
    <text evidence="3">The sequence shown here is derived from an EMBL/GenBank/DDBJ whole genome shotgun (WGS) entry which is preliminary data.</text>
</comment>
<evidence type="ECO:0000256" key="2">
    <source>
        <dbReference type="SAM" id="SignalP"/>
    </source>
</evidence>
<dbReference type="AlphaFoldDB" id="A0A9P5P7U4"/>
<feature type="chain" id="PRO_5040148694" evidence="2">
    <location>
        <begin position="25"/>
        <end position="308"/>
    </location>
</feature>
<evidence type="ECO:0000313" key="4">
    <source>
        <dbReference type="Proteomes" id="UP000772434"/>
    </source>
</evidence>
<proteinExistence type="predicted"/>
<dbReference type="Proteomes" id="UP000772434">
    <property type="component" value="Unassembled WGS sequence"/>
</dbReference>
<sequence length="308" mass="34040">MFITLHIRCFGLVFVALLISAVHAMPTLSSNPALTTITVAAPPEEEKQKIYDFRITVYDSDWKTIPPLSLGDIAALTRSIRSALGITSKRTHLIRYMNDELDEGMSTNNRLVIFMVEALDVQMHSLCGGKLLLCVGYRANIMSARHTVASVYQLKLGSSTIEWSELGTYETQSYTADSSIVMKGYKETFENLLKEKVKDPKLPWWEEAKKEIAWRDEAWFAREKKVKQDATVNHAPDAAAQPPAQGASAGKAPALEGKAPTQPPPAESWFNVVLQQTAPLAQGAASHRAAGGEKEPNHKHDLSHIMND</sequence>
<evidence type="ECO:0000256" key="1">
    <source>
        <dbReference type="SAM" id="MobiDB-lite"/>
    </source>
</evidence>